<feature type="compositionally biased region" description="Low complexity" evidence="2">
    <location>
        <begin position="284"/>
        <end position="296"/>
    </location>
</feature>
<dbReference type="AlphaFoldDB" id="A0A4U0USN6"/>
<dbReference type="PROSITE" id="PS50118">
    <property type="entry name" value="HMG_BOX_2"/>
    <property type="match status" value="1"/>
</dbReference>
<gene>
    <name evidence="4" type="ORF">B0A54_09591</name>
</gene>
<feature type="region of interest" description="Disordered" evidence="2">
    <location>
        <begin position="62"/>
        <end position="126"/>
    </location>
</feature>
<dbReference type="STRING" id="329885.A0A4U0USN6"/>
<dbReference type="GO" id="GO:0005743">
    <property type="term" value="C:mitochondrial inner membrane"/>
    <property type="evidence" value="ECO:0007669"/>
    <property type="project" value="TreeGrafter"/>
</dbReference>
<dbReference type="Gene3D" id="1.10.30.10">
    <property type="entry name" value="High mobility group box domain"/>
    <property type="match status" value="1"/>
</dbReference>
<evidence type="ECO:0000256" key="2">
    <source>
        <dbReference type="SAM" id="MobiDB-lite"/>
    </source>
</evidence>
<evidence type="ECO:0000313" key="4">
    <source>
        <dbReference type="EMBL" id="TKA38994.1"/>
    </source>
</evidence>
<feature type="compositionally biased region" description="Basic and acidic residues" evidence="2">
    <location>
        <begin position="264"/>
        <end position="274"/>
    </location>
</feature>
<feature type="DNA-binding region" description="HMG box" evidence="1">
    <location>
        <begin position="168"/>
        <end position="236"/>
    </location>
</feature>
<dbReference type="CDD" id="cd01389">
    <property type="entry name" value="HMG-box_ROX1-like"/>
    <property type="match status" value="1"/>
</dbReference>
<keyword evidence="1" id="KW-0238">DNA-binding</keyword>
<reference evidence="4 5" key="1">
    <citation type="submission" date="2017-03" db="EMBL/GenBank/DDBJ databases">
        <title>Genomes of endolithic fungi from Antarctica.</title>
        <authorList>
            <person name="Coleine C."/>
            <person name="Masonjones S."/>
            <person name="Stajich J.E."/>
        </authorList>
    </citation>
    <scope>NUCLEOTIDE SEQUENCE [LARGE SCALE GENOMIC DNA]</scope>
    <source>
        <strain evidence="4 5">CCFEE 5311</strain>
    </source>
</reference>
<dbReference type="InterPro" id="IPR036910">
    <property type="entry name" value="HMG_box_dom_sf"/>
</dbReference>
<dbReference type="EMBL" id="NAJP01000041">
    <property type="protein sequence ID" value="TKA38994.1"/>
    <property type="molecule type" value="Genomic_DNA"/>
</dbReference>
<feature type="region of interest" description="Disordered" evidence="2">
    <location>
        <begin position="534"/>
        <end position="562"/>
    </location>
</feature>
<dbReference type="Pfam" id="PF00505">
    <property type="entry name" value="HMG_box"/>
    <property type="match status" value="1"/>
</dbReference>
<feature type="region of interest" description="Disordered" evidence="2">
    <location>
        <begin position="228"/>
        <end position="296"/>
    </location>
</feature>
<dbReference type="InterPro" id="IPR007849">
    <property type="entry name" value="ATP10"/>
</dbReference>
<dbReference type="Proteomes" id="UP000310066">
    <property type="component" value="Unassembled WGS sequence"/>
</dbReference>
<feature type="domain" description="HMG box" evidence="3">
    <location>
        <begin position="168"/>
        <end position="236"/>
    </location>
</feature>
<dbReference type="PANTHER" id="PTHR28106">
    <property type="entry name" value="MITOCHONDRIAL ATPASE COMPLEX SUBUNIT ATP10"/>
    <property type="match status" value="1"/>
</dbReference>
<keyword evidence="1" id="KW-0539">Nucleus</keyword>
<dbReference type="Pfam" id="PF05176">
    <property type="entry name" value="ATP-synt_10"/>
    <property type="match status" value="1"/>
</dbReference>
<evidence type="ECO:0000259" key="3">
    <source>
        <dbReference type="PROSITE" id="PS50118"/>
    </source>
</evidence>
<feature type="compositionally biased region" description="Polar residues" evidence="2">
    <location>
        <begin position="539"/>
        <end position="557"/>
    </location>
</feature>
<dbReference type="GO" id="GO:0033615">
    <property type="term" value="P:mitochondrial proton-transporting ATP synthase complex assembly"/>
    <property type="evidence" value="ECO:0007669"/>
    <property type="project" value="TreeGrafter"/>
</dbReference>
<comment type="caution">
    <text evidence="4">The sequence shown here is derived from an EMBL/GenBank/DDBJ whole genome shotgun (WGS) entry which is preliminary data.</text>
</comment>
<sequence length="859" mass="95739">MSSTTVVHRRGQQQQQQQADEDFGLHAIAQHNAAVVSTEQFPVYHDDAKGLGIYQDGYTPYGDSPSYLHNPPTPRSNTASDGIRTRSGRSTRGRTDSPFDNGRISKSPAARTKKEKKSKLDRSKTPKLTAPLSILTKDLSVPCKDMDAWVHRTAETRRAEVEKRNGYVTRPMNSFMLYRSCYAERTKAWCVQNNHQVVSSVSGESWPMEPQEVRQQFEEWARVERENHAKAHPAYKFSPSKSNKRRKGEFSDDEGGDEASEVAPHADPDGEYRAGGRSTRQRRAQAQQQQQLQAQQAEMVPLNSTYGFDSHPYFSQPIPSGYEQSQYQYANPGRPLPSNVAYDANGMMFNPQTNTYIQPATYSHPQYSYVQDVRGVRVPTPQQQQQTVGGYGLPGGQQMTAEELFAGSRSGTPSLLQYGNAYGQPVYPAYTTSTANNNSSHHLPQQHRQSFSQASYSQSGLPPPAPPPSIAQAYAEHQAYLQAAAQPQSAIDPSLEADFGKEMPLSSQFEDMTAGDLAGIEFFGDGASASGAGDANGLSGWSNGEGPNSRNLSTNDPSLAPPPLTRPIGFPTPPLPTENMGLDSRTLRERRNDFHDYDRHLAKRAAMTKQIAKPYFRDWSNMRFHQGKVFVAPTRLFRREVALWFPNFFGRTLVKKKGLERRMGLRDGFGGYGRGTTEVLRGRVSVVSLVGNAWAQRQVETFVGGSVNAELHALLEEHRGLVQRVEINWETNWLKWWILKLFAVPNLRRSRTLEEQGRYFLVKRGVNDIMKEALGVLNDKGGYVYLVDGECRIRWAGSAEAEDGERRSLVEGVKRLVKEAKMPREVEPPEVRKEKLEAAVLEVMDGEGMKGEVVAGAGG</sequence>
<dbReference type="GO" id="GO:0003677">
    <property type="term" value="F:DNA binding"/>
    <property type="evidence" value="ECO:0007669"/>
    <property type="project" value="UniProtKB-UniRule"/>
</dbReference>
<proteinExistence type="predicted"/>
<dbReference type="OrthoDB" id="2307332at2759"/>
<dbReference type="GO" id="GO:0005634">
    <property type="term" value="C:nucleus"/>
    <property type="evidence" value="ECO:0007669"/>
    <property type="project" value="UniProtKB-UniRule"/>
</dbReference>
<accession>A0A4U0USN6</accession>
<evidence type="ECO:0000256" key="1">
    <source>
        <dbReference type="PROSITE-ProRule" id="PRU00267"/>
    </source>
</evidence>
<name>A0A4U0USN6_9PEZI</name>
<dbReference type="PANTHER" id="PTHR28106:SF1">
    <property type="entry name" value="MITOCHONDRIAL ATPASE COMPLEX SUBUNIT ATP10"/>
    <property type="match status" value="1"/>
</dbReference>
<feature type="compositionally biased region" description="Polar residues" evidence="2">
    <location>
        <begin position="432"/>
        <end position="460"/>
    </location>
</feature>
<organism evidence="4 5">
    <name type="scientific">Friedmanniomyces endolithicus</name>
    <dbReference type="NCBI Taxonomy" id="329885"/>
    <lineage>
        <taxon>Eukaryota</taxon>
        <taxon>Fungi</taxon>
        <taxon>Dikarya</taxon>
        <taxon>Ascomycota</taxon>
        <taxon>Pezizomycotina</taxon>
        <taxon>Dothideomycetes</taxon>
        <taxon>Dothideomycetidae</taxon>
        <taxon>Mycosphaerellales</taxon>
        <taxon>Teratosphaeriaceae</taxon>
        <taxon>Friedmanniomyces</taxon>
    </lineage>
</organism>
<feature type="region of interest" description="Disordered" evidence="2">
    <location>
        <begin position="1"/>
        <end position="20"/>
    </location>
</feature>
<dbReference type="SUPFAM" id="SSF47095">
    <property type="entry name" value="HMG-box"/>
    <property type="match status" value="1"/>
</dbReference>
<feature type="compositionally biased region" description="Acidic residues" evidence="2">
    <location>
        <begin position="251"/>
        <end position="260"/>
    </location>
</feature>
<dbReference type="InterPro" id="IPR009071">
    <property type="entry name" value="HMG_box_dom"/>
</dbReference>
<protein>
    <recommendedName>
        <fullName evidence="3">HMG box domain-containing protein</fullName>
    </recommendedName>
</protein>
<evidence type="ECO:0000313" key="5">
    <source>
        <dbReference type="Proteomes" id="UP000310066"/>
    </source>
</evidence>
<feature type="region of interest" description="Disordered" evidence="2">
    <location>
        <begin position="432"/>
        <end position="470"/>
    </location>
</feature>